<evidence type="ECO:0000256" key="1">
    <source>
        <dbReference type="ARBA" id="ARBA00022729"/>
    </source>
</evidence>
<keyword evidence="3" id="KW-1185">Reference proteome</keyword>
<organism evidence="2 3">
    <name type="scientific">Aquila chrysaetos chrysaetos</name>
    <dbReference type="NCBI Taxonomy" id="223781"/>
    <lineage>
        <taxon>Eukaryota</taxon>
        <taxon>Metazoa</taxon>
        <taxon>Chordata</taxon>
        <taxon>Craniata</taxon>
        <taxon>Vertebrata</taxon>
        <taxon>Euteleostomi</taxon>
        <taxon>Archelosauria</taxon>
        <taxon>Archosauria</taxon>
        <taxon>Dinosauria</taxon>
        <taxon>Saurischia</taxon>
        <taxon>Theropoda</taxon>
        <taxon>Coelurosauria</taxon>
        <taxon>Aves</taxon>
        <taxon>Neognathae</taxon>
        <taxon>Neoaves</taxon>
        <taxon>Telluraves</taxon>
        <taxon>Accipitrimorphae</taxon>
        <taxon>Accipitriformes</taxon>
        <taxon>Accipitridae</taxon>
        <taxon>Accipitrinae</taxon>
        <taxon>Aquila</taxon>
    </lineage>
</organism>
<dbReference type="InParanoid" id="A0A663F037"/>
<keyword evidence="1" id="KW-0732">Signal</keyword>
<dbReference type="Pfam" id="PF13899">
    <property type="entry name" value="Thioredoxin_7"/>
    <property type="match status" value="1"/>
</dbReference>
<dbReference type="AlphaFoldDB" id="A0A663F037"/>
<dbReference type="GO" id="GO:0005783">
    <property type="term" value="C:endoplasmic reticulum"/>
    <property type="evidence" value="ECO:0007669"/>
    <property type="project" value="TreeGrafter"/>
</dbReference>
<evidence type="ECO:0000313" key="3">
    <source>
        <dbReference type="Proteomes" id="UP000472275"/>
    </source>
</evidence>
<dbReference type="Proteomes" id="UP000472275">
    <property type="component" value="Chromosome 6"/>
</dbReference>
<accession>A0A663F037</accession>
<dbReference type="InterPro" id="IPR051099">
    <property type="entry name" value="AGR/TXD"/>
</dbReference>
<dbReference type="Gene3D" id="3.40.30.10">
    <property type="entry name" value="Glutaredoxin"/>
    <property type="match status" value="1"/>
</dbReference>
<dbReference type="PANTHER" id="PTHR15337">
    <property type="entry name" value="ANTERIOR GRADIENT PROTEIN-RELATED"/>
    <property type="match status" value="1"/>
</dbReference>
<name>A0A663F037_AQUCH</name>
<proteinExistence type="predicted"/>
<evidence type="ECO:0000313" key="2">
    <source>
        <dbReference type="Ensembl" id="ENSACCP00020018065.1"/>
    </source>
</evidence>
<sequence>HLSFVPPNYTCGSRSPFCRTSSSILTSKLTKGALLSTGWGDDIEWAQTYEEGLARSKTSKKPLMVIHHLEECPYSQGEQSKPFQTTWGIQICQCSFLKKHLSTWGEAFPLLISCTFFPPQDPSMTVRADLTGKYGNRMYAYEPEDISTYFCLTLRQSFEPHGTPAEYRKEHLYPPRTPSDELVYSNGILTLEHRLKHNIIYTFATKRS</sequence>
<dbReference type="Ensembl" id="ENSACCT00020018854.1">
    <property type="protein sequence ID" value="ENSACCP00020018065.1"/>
    <property type="gene ID" value="ENSACCG00020012407.1"/>
</dbReference>
<protein>
    <submittedName>
        <fullName evidence="2">Uncharacterized protein</fullName>
    </submittedName>
</protein>
<dbReference type="PANTHER" id="PTHR15337:SF5">
    <property type="entry name" value="ANTERIOR GRADIENT PROTEIN 3"/>
    <property type="match status" value="1"/>
</dbReference>
<reference evidence="2" key="2">
    <citation type="submission" date="2025-09" db="UniProtKB">
        <authorList>
            <consortium name="Ensembl"/>
        </authorList>
    </citation>
    <scope>IDENTIFICATION</scope>
</reference>
<reference evidence="2" key="1">
    <citation type="submission" date="2025-08" db="UniProtKB">
        <authorList>
            <consortium name="Ensembl"/>
        </authorList>
    </citation>
    <scope>IDENTIFICATION</scope>
</reference>